<gene>
    <name evidence="1" type="ORF">JY651_23240</name>
</gene>
<evidence type="ECO:0008006" key="3">
    <source>
        <dbReference type="Google" id="ProtNLM"/>
    </source>
</evidence>
<keyword evidence="2" id="KW-1185">Reference proteome</keyword>
<dbReference type="Proteomes" id="UP000662747">
    <property type="component" value="Chromosome"/>
</dbReference>
<reference evidence="1 2" key="1">
    <citation type="submission" date="2021-02" db="EMBL/GenBank/DDBJ databases">
        <title>De Novo genome assembly of isolated myxobacteria.</title>
        <authorList>
            <person name="Stevens D.C."/>
        </authorList>
    </citation>
    <scope>NUCLEOTIDE SEQUENCE [LARGE SCALE GENOMIC DNA]</scope>
    <source>
        <strain evidence="2">SCPEA02</strain>
    </source>
</reference>
<evidence type="ECO:0000313" key="2">
    <source>
        <dbReference type="Proteomes" id="UP000662747"/>
    </source>
</evidence>
<name>A0ABX7PB82_9BACT</name>
<proteinExistence type="predicted"/>
<sequence>MQAKTWGMGVMLVVGLLTGCGGSGMEEGLSSEEVAGQAVSRCEGGCNARYNFCIVRATQPPEVCRAELIACLEECALNPLELAPASQAR</sequence>
<evidence type="ECO:0000313" key="1">
    <source>
        <dbReference type="EMBL" id="QSQ27645.1"/>
    </source>
</evidence>
<protein>
    <recommendedName>
        <fullName evidence="3">Lipoprotein</fullName>
    </recommendedName>
</protein>
<accession>A0ABX7PB82</accession>
<dbReference type="EMBL" id="CP071090">
    <property type="protein sequence ID" value="QSQ27645.1"/>
    <property type="molecule type" value="Genomic_DNA"/>
</dbReference>
<dbReference type="RefSeq" id="WP_206729164.1">
    <property type="nucleotide sequence ID" value="NZ_CP071090.1"/>
</dbReference>
<organism evidence="1 2">
    <name type="scientific">Pyxidicoccus parkwayensis</name>
    <dbReference type="NCBI Taxonomy" id="2813578"/>
    <lineage>
        <taxon>Bacteria</taxon>
        <taxon>Pseudomonadati</taxon>
        <taxon>Myxococcota</taxon>
        <taxon>Myxococcia</taxon>
        <taxon>Myxococcales</taxon>
        <taxon>Cystobacterineae</taxon>
        <taxon>Myxococcaceae</taxon>
        <taxon>Pyxidicoccus</taxon>
    </lineage>
</organism>
<dbReference type="PROSITE" id="PS51257">
    <property type="entry name" value="PROKAR_LIPOPROTEIN"/>
    <property type="match status" value="1"/>
</dbReference>